<dbReference type="Proteomes" id="UP001283361">
    <property type="component" value="Unassembled WGS sequence"/>
</dbReference>
<proteinExistence type="predicted"/>
<dbReference type="AlphaFoldDB" id="A0AAE0Y4T8"/>
<gene>
    <name evidence="1" type="ORF">RRG08_046072</name>
</gene>
<accession>A0AAE0Y4T8</accession>
<evidence type="ECO:0000313" key="2">
    <source>
        <dbReference type="Proteomes" id="UP001283361"/>
    </source>
</evidence>
<sequence length="161" mass="18108">MRHPREVGKTLRYNVLSPRVRPELFRGILRSGETRGERLAVIPPGSQSSEGLGRLFVAQSTNIRPSSHFASCSHTELVLLFRSQPWYSEDCSIRRGQDKPCLAGPLATCSIYWNTDNRVRFYSDFQSSDSRLMVIPGGSGSELTKLRFSQVSIRTKNALFA</sequence>
<comment type="caution">
    <text evidence="1">The sequence shown here is derived from an EMBL/GenBank/DDBJ whole genome shotgun (WGS) entry which is preliminary data.</text>
</comment>
<organism evidence="1 2">
    <name type="scientific">Elysia crispata</name>
    <name type="common">lettuce slug</name>
    <dbReference type="NCBI Taxonomy" id="231223"/>
    <lineage>
        <taxon>Eukaryota</taxon>
        <taxon>Metazoa</taxon>
        <taxon>Spiralia</taxon>
        <taxon>Lophotrochozoa</taxon>
        <taxon>Mollusca</taxon>
        <taxon>Gastropoda</taxon>
        <taxon>Heterobranchia</taxon>
        <taxon>Euthyneura</taxon>
        <taxon>Panpulmonata</taxon>
        <taxon>Sacoglossa</taxon>
        <taxon>Placobranchoidea</taxon>
        <taxon>Plakobranchidae</taxon>
        <taxon>Elysia</taxon>
    </lineage>
</organism>
<reference evidence="1" key="1">
    <citation type="journal article" date="2023" name="G3 (Bethesda)">
        <title>A reference genome for the long-term kleptoplast-retaining sea slug Elysia crispata morphotype clarki.</title>
        <authorList>
            <person name="Eastman K.E."/>
            <person name="Pendleton A.L."/>
            <person name="Shaikh M.A."/>
            <person name="Suttiyut T."/>
            <person name="Ogas R."/>
            <person name="Tomko P."/>
            <person name="Gavelis G."/>
            <person name="Widhalm J.R."/>
            <person name="Wisecaver J.H."/>
        </authorList>
    </citation>
    <scope>NUCLEOTIDE SEQUENCE</scope>
    <source>
        <strain evidence="1">ECLA1</strain>
    </source>
</reference>
<evidence type="ECO:0000313" key="1">
    <source>
        <dbReference type="EMBL" id="KAK3733148.1"/>
    </source>
</evidence>
<keyword evidence="2" id="KW-1185">Reference proteome</keyword>
<name>A0AAE0Y4T8_9GAST</name>
<protein>
    <submittedName>
        <fullName evidence="1">Uncharacterized protein</fullName>
    </submittedName>
</protein>
<dbReference type="EMBL" id="JAWDGP010006910">
    <property type="protein sequence ID" value="KAK3733148.1"/>
    <property type="molecule type" value="Genomic_DNA"/>
</dbReference>